<dbReference type="SUPFAM" id="SSF50985">
    <property type="entry name" value="RCC1/BLIP-II"/>
    <property type="match status" value="3"/>
</dbReference>
<reference evidence="1 2" key="1">
    <citation type="submission" date="2018-06" db="EMBL/GenBank/DDBJ databases">
        <title>Paenibacillus imtechensis sp. nov.</title>
        <authorList>
            <person name="Pinnaka A.K."/>
            <person name="Singh H."/>
            <person name="Kaur M."/>
        </authorList>
    </citation>
    <scope>NUCLEOTIDE SEQUENCE [LARGE SCALE GENOMIC DNA]</scope>
    <source>
        <strain evidence="1 2">SMB1</strain>
    </source>
</reference>
<dbReference type="EMBL" id="QKRB01000060">
    <property type="protein sequence ID" value="PZD93097.1"/>
    <property type="molecule type" value="Genomic_DNA"/>
</dbReference>
<sequence>MRKGWLSLLLAAVLLVIPVGQASVQGKGGRYINFRAIQHDDNTLTVDGVLGDPVVTGEEVTVELSTGEFTIVQGRKVYVDTKLSEIKGTVNKNGYFRLRTPPVKSEQLKDNRLSIEVKDKYGNKPARTYDLPIELKSDNPALFTRNDSYARSMDKTQLAVSTETARKMGEKAEKLAKRLATGNSVSFFLDSKGKLWGWGDVPGMFDKSVPDDLYVTWRQPKVISTIPDVIQIDATGMCGALLTKQGVIWQWNPLNIDRAPVRIGKMSGVREIAVDKFGDGLILKQDGTLYRWTVNSSVHKVNGEYPPPVITIKKIPGLSGITSIKISNPNLYRPLYLALQNNGKVWAWGDLSNIGSSSRVDKPQQLKEFPPIRQIATYSNYPLLVSNDAELWSYVSKEDRSGVEAALVEIGIAAVFNNSPYVLADNGNYHEWTEKSRRFSFEPVSIMTGMQAVVRGESGFSSPDHILAVNAEGHLVSWGNNHHGQLGVSAAVPVPSSPVMISKVSNAVSVTTSSKHVLALDRAGSIYGWGSNESKQIDSSGRVEVLSPTHIIMTQGVKKLAAGEGFSLYLDQKGTLYGWGNLKQFGIESAGAPKQITVIPENIKDISVFESNVAVLGVSGQVYLIDKVTNIAGSKTSDTKQSSVRIVGQISDATSIAMGSQYGYALRKDGTVSYWKKTAVGDPISAKQLNGLRNITTLAAARANGDYLLALDKGGDVWAWGDNTARQLGMKVKSKLTVPTNVTNEPTRITDSEYTSVGKKLKYRSITASRNGALLLTSSNEMLVMGFNSYALKAEKLYLNVAYAEAHDSNMYWIIGGKLYVKGSSNDSGQMGTGTKAFIHNPLPVTTSTGIKLKAA</sequence>
<keyword evidence="2" id="KW-1185">Reference proteome</keyword>
<dbReference type="InterPro" id="IPR009091">
    <property type="entry name" value="RCC1/BLIP-II"/>
</dbReference>
<dbReference type="Proteomes" id="UP000249522">
    <property type="component" value="Unassembled WGS sequence"/>
</dbReference>
<dbReference type="PROSITE" id="PS50012">
    <property type="entry name" value="RCC1_3"/>
    <property type="match status" value="3"/>
</dbReference>
<accession>A0A2W1LNV5</accession>
<dbReference type="Gene3D" id="2.130.10.30">
    <property type="entry name" value="Regulator of chromosome condensation 1/beta-lactamase-inhibitor protein II"/>
    <property type="match status" value="3"/>
</dbReference>
<protein>
    <submittedName>
        <fullName evidence="1">Uncharacterized protein</fullName>
    </submittedName>
</protein>
<dbReference type="InterPro" id="IPR051553">
    <property type="entry name" value="Ran_GTPase-activating"/>
</dbReference>
<evidence type="ECO:0000313" key="2">
    <source>
        <dbReference type="Proteomes" id="UP000249522"/>
    </source>
</evidence>
<dbReference type="PANTHER" id="PTHR45982">
    <property type="entry name" value="REGULATOR OF CHROMOSOME CONDENSATION"/>
    <property type="match status" value="1"/>
</dbReference>
<dbReference type="Pfam" id="PF00415">
    <property type="entry name" value="RCC1"/>
    <property type="match status" value="1"/>
</dbReference>
<evidence type="ECO:0000313" key="1">
    <source>
        <dbReference type="EMBL" id="PZD93097.1"/>
    </source>
</evidence>
<dbReference type="PANTHER" id="PTHR45982:SF1">
    <property type="entry name" value="REGULATOR OF CHROMOSOME CONDENSATION"/>
    <property type="match status" value="1"/>
</dbReference>
<name>A0A2W1LNV5_9BACL</name>
<dbReference type="OrthoDB" id="2506770at2"/>
<dbReference type="InterPro" id="IPR000408">
    <property type="entry name" value="Reg_chr_condens"/>
</dbReference>
<dbReference type="AlphaFoldDB" id="A0A2W1LNV5"/>
<organism evidence="1 2">
    <name type="scientific">Paenibacillus sambharensis</name>
    <dbReference type="NCBI Taxonomy" id="1803190"/>
    <lineage>
        <taxon>Bacteria</taxon>
        <taxon>Bacillati</taxon>
        <taxon>Bacillota</taxon>
        <taxon>Bacilli</taxon>
        <taxon>Bacillales</taxon>
        <taxon>Paenibacillaceae</taxon>
        <taxon>Paenibacillus</taxon>
    </lineage>
</organism>
<gene>
    <name evidence="1" type="ORF">DNH61_25300</name>
</gene>
<proteinExistence type="predicted"/>
<comment type="caution">
    <text evidence="1">The sequence shown here is derived from an EMBL/GenBank/DDBJ whole genome shotgun (WGS) entry which is preliminary data.</text>
</comment>
<dbReference type="RefSeq" id="WP_111149739.1">
    <property type="nucleotide sequence ID" value="NZ_QKRB01000060.1"/>
</dbReference>